<reference evidence="1 2" key="1">
    <citation type="submission" date="2024-09" db="EMBL/GenBank/DDBJ databases">
        <title>Chromosome-scale assembly of Riccia fluitans.</title>
        <authorList>
            <person name="Paukszto L."/>
            <person name="Sawicki J."/>
            <person name="Karawczyk K."/>
            <person name="Piernik-Szablinska J."/>
            <person name="Szczecinska M."/>
            <person name="Mazdziarz M."/>
        </authorList>
    </citation>
    <scope>NUCLEOTIDE SEQUENCE [LARGE SCALE GENOMIC DNA]</scope>
    <source>
        <strain evidence="1">Rf_01</strain>
        <tissue evidence="1">Aerial parts of the thallus</tissue>
    </source>
</reference>
<organism evidence="1 2">
    <name type="scientific">Riccia fluitans</name>
    <dbReference type="NCBI Taxonomy" id="41844"/>
    <lineage>
        <taxon>Eukaryota</taxon>
        <taxon>Viridiplantae</taxon>
        <taxon>Streptophyta</taxon>
        <taxon>Embryophyta</taxon>
        <taxon>Marchantiophyta</taxon>
        <taxon>Marchantiopsida</taxon>
        <taxon>Marchantiidae</taxon>
        <taxon>Marchantiales</taxon>
        <taxon>Ricciaceae</taxon>
        <taxon>Riccia</taxon>
    </lineage>
</organism>
<keyword evidence="2" id="KW-1185">Reference proteome</keyword>
<evidence type="ECO:0000313" key="1">
    <source>
        <dbReference type="EMBL" id="KAL2609306.1"/>
    </source>
</evidence>
<comment type="caution">
    <text evidence="1">The sequence shown here is derived from an EMBL/GenBank/DDBJ whole genome shotgun (WGS) entry which is preliminary data.</text>
</comment>
<sequence length="170" mass="18689">MDWLDWEFPLEELCFQLEYLELSWKRQADVKTRIGRSTITGIQHQATKTQGSAPAGLGNRLHRKRNAYNGGGSQTQGTNGGNLWTLAISISASVCSDGRSQLPKVPRDGMCASACYNSGQPGHFLQNYPQATNNICHVHVNPGVDEDGVKEGVHEDIPKDLMVNQVKPKT</sequence>
<dbReference type="EMBL" id="JBHFFA010000008">
    <property type="protein sequence ID" value="KAL2609306.1"/>
    <property type="molecule type" value="Genomic_DNA"/>
</dbReference>
<proteinExistence type="predicted"/>
<evidence type="ECO:0000313" key="2">
    <source>
        <dbReference type="Proteomes" id="UP001605036"/>
    </source>
</evidence>
<gene>
    <name evidence="1" type="ORF">R1flu_027879</name>
</gene>
<dbReference type="AlphaFoldDB" id="A0ABD1XK53"/>
<accession>A0ABD1XK53</accession>
<dbReference type="Proteomes" id="UP001605036">
    <property type="component" value="Unassembled WGS sequence"/>
</dbReference>
<name>A0ABD1XK53_9MARC</name>
<protein>
    <submittedName>
        <fullName evidence="1">Uncharacterized protein</fullName>
    </submittedName>
</protein>